<protein>
    <submittedName>
        <fullName evidence="2">Uncharacterized protein</fullName>
    </submittedName>
</protein>
<feature type="compositionally biased region" description="Polar residues" evidence="1">
    <location>
        <begin position="151"/>
        <end position="175"/>
    </location>
</feature>
<evidence type="ECO:0000256" key="1">
    <source>
        <dbReference type="SAM" id="MobiDB-lite"/>
    </source>
</evidence>
<organism evidence="2 3">
    <name type="scientific">[Torrubiella] hemipterigena</name>
    <dbReference type="NCBI Taxonomy" id="1531966"/>
    <lineage>
        <taxon>Eukaryota</taxon>
        <taxon>Fungi</taxon>
        <taxon>Dikarya</taxon>
        <taxon>Ascomycota</taxon>
        <taxon>Pezizomycotina</taxon>
        <taxon>Sordariomycetes</taxon>
        <taxon>Hypocreomycetidae</taxon>
        <taxon>Hypocreales</taxon>
        <taxon>Clavicipitaceae</taxon>
        <taxon>Clavicipitaceae incertae sedis</taxon>
        <taxon>'Torrubiella' clade</taxon>
    </lineage>
</organism>
<dbReference type="HOGENOM" id="CLU_934421_0_0_1"/>
<evidence type="ECO:0000313" key="3">
    <source>
        <dbReference type="Proteomes" id="UP000039046"/>
    </source>
</evidence>
<reference evidence="2 3" key="1">
    <citation type="journal article" date="2015" name="Genome Announc.">
        <title>Draft Genome Sequence and Gene Annotation of the Entomopathogenic Fungus Verticillium hemipterigenum.</title>
        <authorList>
            <person name="Horn F."/>
            <person name="Habel A."/>
            <person name="Scharf D.H."/>
            <person name="Dworschak J."/>
            <person name="Brakhage A.A."/>
            <person name="Guthke R."/>
            <person name="Hertweck C."/>
            <person name="Linde J."/>
        </authorList>
    </citation>
    <scope>NUCLEOTIDE SEQUENCE [LARGE SCALE GENOMIC DNA]</scope>
</reference>
<sequence>MASKSFAARLIQAIARPSVSPLARPVVHKTSIARPAFVPARFFRHTPAALGQRQHKGRSEPDTQVKRAHCLKSKLLSAKHTARSDGRNVQSALPAFSLDGYVGIATGKVPDHGLAMNHKTVASGAQSALANMITKHQERATIKTLIPKNTVSQKTSMHRSTSQPLPKTTFSTASPKSRPMAAMSRILPQWMLAIQKLLQHIARWTASLRRLASRKASRSTTTPFTTYERSQMVKSKTQTASRPPWPDISSFTTFPAAKYLLEACRAPLSTFRSNKLPTVPPRQLSGALPRPWPLSPYS</sequence>
<dbReference type="Proteomes" id="UP000039046">
    <property type="component" value="Unassembled WGS sequence"/>
</dbReference>
<name>A0A0A1T9H0_9HYPO</name>
<gene>
    <name evidence="2" type="ORF">VHEMI02881</name>
</gene>
<feature type="region of interest" description="Disordered" evidence="1">
    <location>
        <begin position="151"/>
        <end position="177"/>
    </location>
</feature>
<evidence type="ECO:0000313" key="2">
    <source>
        <dbReference type="EMBL" id="CEJ82835.1"/>
    </source>
</evidence>
<proteinExistence type="predicted"/>
<dbReference type="EMBL" id="CDHN01000001">
    <property type="protein sequence ID" value="CEJ82835.1"/>
    <property type="molecule type" value="Genomic_DNA"/>
</dbReference>
<dbReference type="AlphaFoldDB" id="A0A0A1T9H0"/>
<accession>A0A0A1T9H0</accession>
<keyword evidence="3" id="KW-1185">Reference proteome</keyword>